<evidence type="ECO:0000259" key="2">
    <source>
        <dbReference type="SMART" id="SM00065"/>
    </source>
</evidence>
<evidence type="ECO:0000313" key="4">
    <source>
        <dbReference type="Proteomes" id="UP000186218"/>
    </source>
</evidence>
<organism evidence="3 4">
    <name type="scientific">Williamsia sterculiae</name>
    <dbReference type="NCBI Taxonomy" id="1344003"/>
    <lineage>
        <taxon>Bacteria</taxon>
        <taxon>Bacillati</taxon>
        <taxon>Actinomycetota</taxon>
        <taxon>Actinomycetes</taxon>
        <taxon>Mycobacteriales</taxon>
        <taxon>Nocardiaceae</taxon>
        <taxon>Williamsia</taxon>
    </lineage>
</organism>
<dbReference type="EMBL" id="FTNT01000002">
    <property type="protein sequence ID" value="SIR76513.1"/>
    <property type="molecule type" value="Genomic_DNA"/>
</dbReference>
<dbReference type="Pfam" id="PF13556">
    <property type="entry name" value="HTH_30"/>
    <property type="match status" value="1"/>
</dbReference>
<dbReference type="Gene3D" id="3.30.450.40">
    <property type="match status" value="1"/>
</dbReference>
<dbReference type="Proteomes" id="UP000186218">
    <property type="component" value="Unassembled WGS sequence"/>
</dbReference>
<dbReference type="AlphaFoldDB" id="A0A1N7DKX9"/>
<evidence type="ECO:0000256" key="1">
    <source>
        <dbReference type="ARBA" id="ARBA00006754"/>
    </source>
</evidence>
<proteinExistence type="inferred from homology"/>
<dbReference type="STRING" id="1344003.SAMN05445060_0722"/>
<dbReference type="Pfam" id="PF17853">
    <property type="entry name" value="GGDEF_2"/>
    <property type="match status" value="1"/>
</dbReference>
<comment type="similarity">
    <text evidence="1">Belongs to the CdaR family.</text>
</comment>
<name>A0A1N7DKX9_9NOCA</name>
<protein>
    <submittedName>
        <fullName evidence="3">Transcriptional regulator, CdaR family</fullName>
    </submittedName>
</protein>
<sequence length="725" mass="79995">MPDNDIRSRLERLLATVPEDPHQAESAATGVFGDDGTVIVRRDDLTWTPVRRYSGYEPDQSALTALECGSGILVRRGVCAGDYAIVLPTDPPPSSPSTVHRGPVDLALLTRMCVWLGLIRALHAARVEVEDYRVESRVVGDLAKQVLSVSDLDQVLLTITTETLRMSESDICGVFLREGDELRMKSCVGHRLVETSRLRMVRGQGVAGMVFQNRSAARIDSYLQDLRISNDFMSLAEQEETRSALAVPLLLGDDLVGVLEVWRRRYSSFTERDVRRLESLADLATIAIDNARLYDSQRSALHDLEATQATLRAQVALLDETARLQKSLIDIVLENGAVFARVTRTLAEQSGCTVAIVTADGAVDAVYPRDAAHVDIEAAYAAQRESLSRDTGMVHTPGGEPVWIHPIELGDDQFGAVCALGAGITSGRTQVACAQAALACALFHLQQRAASLARAEALDQVLWDLMDGSPEQRSGARGRAQQMGVWLRGWHRVLYGSLENLESVAQHEEWSLSTSDRTRRSILESVRAITTPVQPTLASVRGNWLVALIPVRDRDRSRDFLRNLNVRLGAEYPEISMAWGLSTAREHPGEYPEAFSEARTALAAARRLGSVSLYDDLGIVRLLLGHEDADFQSFVREITGPLQHYDEASDGSLMKTLRAYFDANCSQKDAADILYIHHKTLAYRLDRIRKLTGLDLSQHSDRMRADLALRLLEVSEQADRSGGGR</sequence>
<accession>A0A1N7DKX9</accession>
<keyword evidence="4" id="KW-1185">Reference proteome</keyword>
<gene>
    <name evidence="3" type="ORF">SAMN05445060_0722</name>
</gene>
<dbReference type="PANTHER" id="PTHR33744">
    <property type="entry name" value="CARBOHYDRATE DIACID REGULATOR"/>
    <property type="match status" value="1"/>
</dbReference>
<dbReference type="InterPro" id="IPR025736">
    <property type="entry name" value="PucR_C-HTH_dom"/>
</dbReference>
<dbReference type="InterPro" id="IPR051448">
    <property type="entry name" value="CdaR-like_regulators"/>
</dbReference>
<dbReference type="InterPro" id="IPR029016">
    <property type="entry name" value="GAF-like_dom_sf"/>
</dbReference>
<dbReference type="InterPro" id="IPR003018">
    <property type="entry name" value="GAF"/>
</dbReference>
<dbReference type="PANTHER" id="PTHR33744:SF1">
    <property type="entry name" value="DNA-BINDING TRANSCRIPTIONAL ACTIVATOR ADER"/>
    <property type="match status" value="1"/>
</dbReference>
<evidence type="ECO:0000313" key="3">
    <source>
        <dbReference type="EMBL" id="SIR76513.1"/>
    </source>
</evidence>
<reference evidence="3 4" key="1">
    <citation type="submission" date="2017-01" db="EMBL/GenBank/DDBJ databases">
        <authorList>
            <person name="Mah S.A."/>
            <person name="Swanson W.J."/>
            <person name="Moy G.W."/>
            <person name="Vacquier V.D."/>
        </authorList>
    </citation>
    <scope>NUCLEOTIDE SEQUENCE [LARGE SCALE GENOMIC DNA]</scope>
    <source>
        <strain evidence="3 4">CPCC 203464</strain>
    </source>
</reference>
<dbReference type="InterPro" id="IPR041522">
    <property type="entry name" value="CdaR_GGDEF"/>
</dbReference>
<dbReference type="Gene3D" id="1.10.10.2840">
    <property type="entry name" value="PucR C-terminal helix-turn-helix domain"/>
    <property type="match status" value="1"/>
</dbReference>
<dbReference type="InterPro" id="IPR042070">
    <property type="entry name" value="PucR_C-HTH_sf"/>
</dbReference>
<dbReference type="SUPFAM" id="SSF55781">
    <property type="entry name" value="GAF domain-like"/>
    <property type="match status" value="1"/>
</dbReference>
<dbReference type="SMART" id="SM00065">
    <property type="entry name" value="GAF"/>
    <property type="match status" value="1"/>
</dbReference>
<dbReference type="Pfam" id="PF13185">
    <property type="entry name" value="GAF_2"/>
    <property type="match status" value="1"/>
</dbReference>
<feature type="domain" description="GAF" evidence="2">
    <location>
        <begin position="151"/>
        <end position="298"/>
    </location>
</feature>